<evidence type="ECO:0000313" key="1">
    <source>
        <dbReference type="EMBL" id="BBX27182.1"/>
    </source>
</evidence>
<dbReference type="EMBL" id="AP022565">
    <property type="protein sequence ID" value="BBX27182.1"/>
    <property type="molecule type" value="Genomic_DNA"/>
</dbReference>
<name>A0A6N4UUV6_9MYCO</name>
<accession>A0A6N4UUV6</accession>
<sequence length="98" mass="10658">MPVHAHTVTLVHIEILAEGAAERDELYGDALAPAALVIELLDPEVHDRTPVDRHAFLDISDLAFDQSAPGLALPGPGRRRPDILPMALRGIIRGLRFP</sequence>
<evidence type="ECO:0000313" key="2">
    <source>
        <dbReference type="Proteomes" id="UP000466906"/>
    </source>
</evidence>
<organism evidence="1 2">
    <name type="scientific">Mycolicibacterium alvei</name>
    <dbReference type="NCBI Taxonomy" id="67081"/>
    <lineage>
        <taxon>Bacteria</taxon>
        <taxon>Bacillati</taxon>
        <taxon>Actinomycetota</taxon>
        <taxon>Actinomycetes</taxon>
        <taxon>Mycobacteriales</taxon>
        <taxon>Mycobacteriaceae</taxon>
        <taxon>Mycolicibacterium</taxon>
    </lineage>
</organism>
<dbReference type="KEGG" id="malv:MALV_23070"/>
<dbReference type="AlphaFoldDB" id="A0A6N4UUV6"/>
<protein>
    <submittedName>
        <fullName evidence="1">Uncharacterized protein</fullName>
    </submittedName>
</protein>
<gene>
    <name evidence="1" type="ORF">MALV_23070</name>
</gene>
<reference evidence="1 2" key="1">
    <citation type="journal article" date="2019" name="Emerg. Microbes Infect.">
        <title>Comprehensive subspecies identification of 175 nontuberculous mycobacteria species based on 7547 genomic profiles.</title>
        <authorList>
            <person name="Matsumoto Y."/>
            <person name="Kinjo T."/>
            <person name="Motooka D."/>
            <person name="Nabeya D."/>
            <person name="Jung N."/>
            <person name="Uechi K."/>
            <person name="Horii T."/>
            <person name="Iida T."/>
            <person name="Fujita J."/>
            <person name="Nakamura S."/>
        </authorList>
    </citation>
    <scope>NUCLEOTIDE SEQUENCE [LARGE SCALE GENOMIC DNA]</scope>
    <source>
        <strain evidence="1 2">JCM 12272</strain>
    </source>
</reference>
<dbReference type="Proteomes" id="UP000466906">
    <property type="component" value="Chromosome"/>
</dbReference>
<proteinExistence type="predicted"/>
<keyword evidence="2" id="KW-1185">Reference proteome</keyword>